<accession>A0A9X3DJP5</accession>
<comment type="caution">
    <text evidence="1">The sequence shown here is derived from an EMBL/GenBank/DDBJ whole genome shotgun (WGS) entry which is preliminary data.</text>
</comment>
<keyword evidence="2" id="KW-1185">Reference proteome</keyword>
<evidence type="ECO:0000313" key="1">
    <source>
        <dbReference type="EMBL" id="MCX3267480.1"/>
    </source>
</evidence>
<dbReference type="Proteomes" id="UP001142592">
    <property type="component" value="Unassembled WGS sequence"/>
</dbReference>
<dbReference type="InterPro" id="IPR010982">
    <property type="entry name" value="Lambda_DNA-bd_dom_sf"/>
</dbReference>
<name>A0A9X3DJP5_9SPHI</name>
<protein>
    <recommendedName>
        <fullName evidence="3">HTH cro/C1-type domain-containing protein</fullName>
    </recommendedName>
</protein>
<dbReference type="AlphaFoldDB" id="A0A9X3DJP5"/>
<proteinExistence type="predicted"/>
<evidence type="ECO:0000313" key="2">
    <source>
        <dbReference type="Proteomes" id="UP001142592"/>
    </source>
</evidence>
<dbReference type="RefSeq" id="WP_010601504.1">
    <property type="nucleotide sequence ID" value="NZ_JAPJUH010000008.1"/>
</dbReference>
<dbReference type="SUPFAM" id="SSF47413">
    <property type="entry name" value="lambda repressor-like DNA-binding domains"/>
    <property type="match status" value="1"/>
</dbReference>
<evidence type="ECO:0008006" key="3">
    <source>
        <dbReference type="Google" id="ProtNLM"/>
    </source>
</evidence>
<dbReference type="Gene3D" id="1.10.260.40">
    <property type="entry name" value="lambda repressor-like DNA-binding domains"/>
    <property type="match status" value="1"/>
</dbReference>
<gene>
    <name evidence="1" type="ORF">OQZ29_22155</name>
</gene>
<dbReference type="EMBL" id="JAPJUH010000008">
    <property type="protein sequence ID" value="MCX3267480.1"/>
    <property type="molecule type" value="Genomic_DNA"/>
</dbReference>
<reference evidence="1" key="1">
    <citation type="submission" date="2022-11" db="EMBL/GenBank/DDBJ databases">
        <authorList>
            <person name="Graham C."/>
            <person name="Newman J.D."/>
        </authorList>
    </citation>
    <scope>NUCLEOTIDE SEQUENCE</scope>
    <source>
        <strain evidence="1">DSM 19486</strain>
    </source>
</reference>
<organism evidence="1 2">
    <name type="scientific">Pedobacter agri</name>
    <dbReference type="NCBI Taxonomy" id="454586"/>
    <lineage>
        <taxon>Bacteria</taxon>
        <taxon>Pseudomonadati</taxon>
        <taxon>Bacteroidota</taxon>
        <taxon>Sphingobacteriia</taxon>
        <taxon>Sphingobacteriales</taxon>
        <taxon>Sphingobacteriaceae</taxon>
        <taxon>Pedobacter</taxon>
    </lineage>
</organism>
<sequence>MGRKKSDDAITINQIKEVAKEAGASNRLLSLWTDVSYTTVSSWNSNTSQPNEHNLNEIGELLQVDNKDLIAGQGRKKTGLTRALEQELKRLHKEEGIPYEVEKFDKKRGVSVKVNNPELVKRLRAFAEGYEKLKS</sequence>
<dbReference type="GO" id="GO:0003677">
    <property type="term" value="F:DNA binding"/>
    <property type="evidence" value="ECO:0007669"/>
    <property type="project" value="InterPro"/>
</dbReference>